<accession>A0A1G8X2W8</accession>
<organism evidence="2 3">
    <name type="scientific">Ferrimonas sediminum</name>
    <dbReference type="NCBI Taxonomy" id="718193"/>
    <lineage>
        <taxon>Bacteria</taxon>
        <taxon>Pseudomonadati</taxon>
        <taxon>Pseudomonadota</taxon>
        <taxon>Gammaproteobacteria</taxon>
        <taxon>Alteromonadales</taxon>
        <taxon>Ferrimonadaceae</taxon>
        <taxon>Ferrimonas</taxon>
    </lineage>
</organism>
<dbReference type="InterPro" id="IPR014710">
    <property type="entry name" value="RmlC-like_jellyroll"/>
</dbReference>
<proteinExistence type="predicted"/>
<name>A0A1G8X2W8_9GAMM</name>
<protein>
    <submittedName>
        <fullName evidence="2">Mannose-6-phosphate isomerase, cupin superfamily</fullName>
    </submittedName>
</protein>
<feature type="chain" id="PRO_5011758786" evidence="1">
    <location>
        <begin position="22"/>
        <end position="122"/>
    </location>
</feature>
<keyword evidence="3" id="KW-1185">Reference proteome</keyword>
<dbReference type="EMBL" id="FNEM01000014">
    <property type="protein sequence ID" value="SDJ84998.1"/>
    <property type="molecule type" value="Genomic_DNA"/>
</dbReference>
<dbReference type="AlphaFoldDB" id="A0A1G8X2W8"/>
<dbReference type="RefSeq" id="WP_090366795.1">
    <property type="nucleotide sequence ID" value="NZ_FNEM01000014.1"/>
</dbReference>
<reference evidence="3" key="1">
    <citation type="submission" date="2016-10" db="EMBL/GenBank/DDBJ databases">
        <authorList>
            <person name="Varghese N."/>
            <person name="Submissions S."/>
        </authorList>
    </citation>
    <scope>NUCLEOTIDE SEQUENCE [LARGE SCALE GENOMIC DNA]</scope>
    <source>
        <strain evidence="3">DSM 23317</strain>
    </source>
</reference>
<dbReference type="PROSITE" id="PS51257">
    <property type="entry name" value="PROKAR_LIPOPROTEIN"/>
    <property type="match status" value="1"/>
</dbReference>
<keyword evidence="1" id="KW-0732">Signal</keyword>
<gene>
    <name evidence="2" type="ORF">SAMN04488540_11473</name>
</gene>
<evidence type="ECO:0000256" key="1">
    <source>
        <dbReference type="SAM" id="SignalP"/>
    </source>
</evidence>
<dbReference type="OrthoDB" id="5917767at2"/>
<dbReference type="GO" id="GO:0016853">
    <property type="term" value="F:isomerase activity"/>
    <property type="evidence" value="ECO:0007669"/>
    <property type="project" value="UniProtKB-KW"/>
</dbReference>
<dbReference type="Proteomes" id="UP000199527">
    <property type="component" value="Unassembled WGS sequence"/>
</dbReference>
<evidence type="ECO:0000313" key="3">
    <source>
        <dbReference type="Proteomes" id="UP000199527"/>
    </source>
</evidence>
<keyword evidence="2" id="KW-0413">Isomerase</keyword>
<sequence length="122" mass="13658">MTLKPWATVAGSLFSASCAVATTLPGSAHIESPEQYQRLFENDSIEVLKMVLKPGEADLWHTHRDETVYFEKGGDLLIRQKGADDLRVNVPDGHVMWHQSWTHQVTNMGSKEVIAIIVESKK</sequence>
<dbReference type="InterPro" id="IPR011051">
    <property type="entry name" value="RmlC_Cupin_sf"/>
</dbReference>
<dbReference type="Gene3D" id="2.60.120.10">
    <property type="entry name" value="Jelly Rolls"/>
    <property type="match status" value="1"/>
</dbReference>
<feature type="signal peptide" evidence="1">
    <location>
        <begin position="1"/>
        <end position="21"/>
    </location>
</feature>
<evidence type="ECO:0000313" key="2">
    <source>
        <dbReference type="EMBL" id="SDJ84998.1"/>
    </source>
</evidence>
<dbReference type="SUPFAM" id="SSF51182">
    <property type="entry name" value="RmlC-like cupins"/>
    <property type="match status" value="1"/>
</dbReference>